<gene>
    <name evidence="3" type="ORF">AW0309160_01460</name>
    <name evidence="4" type="ORF">AW0309160_01465</name>
    <name evidence="5" type="ORF">AW0309160_01470</name>
    <name evidence="6" type="ORF">AW0309160_01488</name>
    <name evidence="7" type="ORF">AW0309160_01493</name>
    <name evidence="8" type="ORF">AW0309160_01528</name>
    <name evidence="9" type="ORF">AW0309160_01533</name>
    <name evidence="10" type="ORF">AW0309160_03674</name>
    <name evidence="11" type="ORF">AW0309160_04298</name>
    <name evidence="12" type="ORF">AW0309160_04303</name>
    <name evidence="13" type="ORF">AW0309160_04308</name>
    <name evidence="14" type="ORF">AW0309160_04313</name>
    <name evidence="15" type="ORF">AW0309160_04349</name>
    <name evidence="16" type="ORF">AW0309160_04354</name>
</gene>
<evidence type="ECO:0000313" key="11">
    <source>
        <dbReference type="EMBL" id="VVV06804.1"/>
    </source>
</evidence>
<dbReference type="EMBL" id="LR721752">
    <property type="protein sequence ID" value="VVV06804.1"/>
    <property type="molecule type" value="Genomic_DNA"/>
</dbReference>
<evidence type="ECO:0008006" key="17">
    <source>
        <dbReference type="Google" id="ProtNLM"/>
    </source>
</evidence>
<evidence type="ECO:0000313" key="10">
    <source>
        <dbReference type="EMBL" id="VVV06190.1"/>
    </source>
</evidence>
<evidence type="ECO:0000313" key="9">
    <source>
        <dbReference type="EMBL" id="VVV04150.1"/>
    </source>
</evidence>
<evidence type="ECO:0000313" key="7">
    <source>
        <dbReference type="EMBL" id="VVV04110.1"/>
    </source>
</evidence>
<evidence type="ECO:0000313" key="15">
    <source>
        <dbReference type="EMBL" id="VVV06855.1"/>
    </source>
</evidence>
<dbReference type="NCBIfam" id="TIGR01629">
    <property type="entry name" value="rep_II_X"/>
    <property type="match status" value="1"/>
</dbReference>
<evidence type="ECO:0000313" key="14">
    <source>
        <dbReference type="EMBL" id="VVV06819.1"/>
    </source>
</evidence>
<geneLocation type="plasmid" evidence="11">
    <name>pAWOD_1</name>
</geneLocation>
<dbReference type="EMBL" id="LR721752">
    <property type="protein sequence ID" value="VVV06809.1"/>
    <property type="molecule type" value="Genomic_DNA"/>
</dbReference>
<dbReference type="EMBL" id="LR721750">
    <property type="protein sequence ID" value="VVV04150.1"/>
    <property type="molecule type" value="Genomic_DNA"/>
</dbReference>
<evidence type="ECO:0000313" key="13">
    <source>
        <dbReference type="EMBL" id="VVV06814.1"/>
    </source>
</evidence>
<dbReference type="RefSeq" id="WP_176453918.1">
    <property type="nucleotide sequence ID" value="NZ_LR721752.1"/>
</dbReference>
<dbReference type="EMBL" id="LR721750">
    <property type="protein sequence ID" value="VVV04077.1"/>
    <property type="molecule type" value="Genomic_DNA"/>
</dbReference>
<evidence type="ECO:0000313" key="16">
    <source>
        <dbReference type="EMBL" id="VVV06860.1"/>
    </source>
</evidence>
<dbReference type="EMBL" id="LR721752">
    <property type="protein sequence ID" value="VVV06860.1"/>
    <property type="molecule type" value="Genomic_DNA"/>
</dbReference>
<feature type="domain" description="Replication-associated protein G2P N-terminal" evidence="1">
    <location>
        <begin position="1"/>
        <end position="269"/>
    </location>
</feature>
<evidence type="ECO:0000313" key="3">
    <source>
        <dbReference type="EMBL" id="VVV04077.1"/>
    </source>
</evidence>
<name>A0A5Q4ZY57_9GAMM</name>
<evidence type="ECO:0000313" key="5">
    <source>
        <dbReference type="EMBL" id="VVV04087.1"/>
    </source>
</evidence>
<protein>
    <recommendedName>
        <fullName evidence="17">Phage replication protein CRI</fullName>
    </recommendedName>
</protein>
<dbReference type="EMBL" id="LR721751">
    <property type="protein sequence ID" value="VVV06190.1"/>
    <property type="molecule type" value="Genomic_DNA"/>
</dbReference>
<dbReference type="AlphaFoldDB" id="A0A5Q4ZY57"/>
<dbReference type="GO" id="GO:0006260">
    <property type="term" value="P:DNA replication"/>
    <property type="evidence" value="ECO:0007669"/>
    <property type="project" value="InterPro"/>
</dbReference>
<dbReference type="EMBL" id="LR721750">
    <property type="protein sequence ID" value="VVV04082.1"/>
    <property type="molecule type" value="Genomic_DNA"/>
</dbReference>
<dbReference type="EMBL" id="LR721750">
    <property type="protein sequence ID" value="VVV04110.1"/>
    <property type="molecule type" value="Genomic_DNA"/>
</dbReference>
<dbReference type="EMBL" id="LR721750">
    <property type="protein sequence ID" value="VVV04145.1"/>
    <property type="molecule type" value="Genomic_DNA"/>
</dbReference>
<dbReference type="EMBL" id="LR721750">
    <property type="protein sequence ID" value="VVV04105.1"/>
    <property type="molecule type" value="Genomic_DNA"/>
</dbReference>
<accession>A0A5Q4ZY57</accession>
<dbReference type="Pfam" id="PF05155">
    <property type="entry name" value="G2P_X_C"/>
    <property type="match status" value="1"/>
</dbReference>
<evidence type="ECO:0000313" key="4">
    <source>
        <dbReference type="EMBL" id="VVV04082.1"/>
    </source>
</evidence>
<organism evidence="11">
    <name type="scientific">Aliivibrio wodanis</name>
    <dbReference type="NCBI Taxonomy" id="80852"/>
    <lineage>
        <taxon>Bacteria</taxon>
        <taxon>Pseudomonadati</taxon>
        <taxon>Pseudomonadota</taxon>
        <taxon>Gammaproteobacteria</taxon>
        <taxon>Vibrionales</taxon>
        <taxon>Vibrionaceae</taxon>
        <taxon>Aliivibrio</taxon>
    </lineage>
</organism>
<proteinExistence type="predicted"/>
<dbReference type="EMBL" id="LR721752">
    <property type="protein sequence ID" value="VVV06819.1"/>
    <property type="molecule type" value="Genomic_DNA"/>
</dbReference>
<evidence type="ECO:0000313" key="8">
    <source>
        <dbReference type="EMBL" id="VVV04145.1"/>
    </source>
</evidence>
<dbReference type="EMBL" id="LR721750">
    <property type="protein sequence ID" value="VVV04087.1"/>
    <property type="molecule type" value="Genomic_DNA"/>
</dbReference>
<evidence type="ECO:0000313" key="6">
    <source>
        <dbReference type="EMBL" id="VVV04105.1"/>
    </source>
</evidence>
<dbReference type="EMBL" id="LR721752">
    <property type="protein sequence ID" value="VVV06814.1"/>
    <property type="molecule type" value="Genomic_DNA"/>
</dbReference>
<keyword evidence="11" id="KW-0614">Plasmid</keyword>
<sequence length="434" mass="50256">MLDMLRVLIPFKEEFCFQIESRSSSVSAYHLELDVKKVSSILGITTGVRTLERGADMNIKSLSGEYIPYESIPSSFTGIAIKFNNGSPNVPASIEMKASPAKIIQGHNVFGSNSIELGYLEMCSSLFLSHPDLMDMLQLENAETMQLDCTFFARVDSEIKAKQVISHMANVSHGQVRASKSEYETTCYHNKNSAHWSGKSYSKYPEFEKQMNEYKNKAEKGDKHALIIYEAMSDPRLHHFTKWLIRFESTILRRKLIELNLPTKINDLIKYQKQLIEEKSQELIENLWLETYGKLINHTFRGQQMNIYDDELIQNKLRFEYQKITPKGNVSYSKADRAFSFYRRLVNEGFNEVRRSYSVRQNFYNHLNLLINCGFLKAQLQNLHGSGMHKVVPLVEMINVDFSQQFPDWYKELEYGPLTRGFLDIDNNVVQLRA</sequence>
<dbReference type="InterPro" id="IPR006516">
    <property type="entry name" value="G2P"/>
</dbReference>
<feature type="domain" description="Replication-associated protein G2P C-terminal" evidence="2">
    <location>
        <begin position="324"/>
        <end position="412"/>
    </location>
</feature>
<evidence type="ECO:0000259" key="2">
    <source>
        <dbReference type="Pfam" id="PF05155"/>
    </source>
</evidence>
<evidence type="ECO:0000313" key="12">
    <source>
        <dbReference type="EMBL" id="VVV06809.1"/>
    </source>
</evidence>
<reference evidence="11" key="1">
    <citation type="submission" date="2019-09" db="EMBL/GenBank/DDBJ databases">
        <authorList>
            <person name="Hjerde E."/>
        </authorList>
    </citation>
    <scope>NUCLEOTIDE SEQUENCE [LARGE SCALE GENOMIC DNA]</scope>
    <source>
        <strain evidence="11">06/09/160</strain>
        <plasmid evidence="11">pAWOD_1</plasmid>
    </source>
</reference>
<dbReference type="InterPro" id="IPR022686">
    <property type="entry name" value="G2P_N"/>
</dbReference>
<dbReference type="Pfam" id="PF05144">
    <property type="entry name" value="Phage_CRI"/>
    <property type="match status" value="1"/>
</dbReference>
<evidence type="ECO:0000259" key="1">
    <source>
        <dbReference type="Pfam" id="PF05144"/>
    </source>
</evidence>
<dbReference type="EMBL" id="LR721752">
    <property type="protein sequence ID" value="VVV06855.1"/>
    <property type="molecule type" value="Genomic_DNA"/>
</dbReference>
<dbReference type="InterPro" id="IPR022688">
    <property type="entry name" value="G2P_C"/>
</dbReference>